<dbReference type="AlphaFoldDB" id="A0A345C170"/>
<keyword evidence="3" id="KW-0808">Transferase</keyword>
<proteinExistence type="inferred from homology"/>
<dbReference type="SUPFAM" id="SSF54001">
    <property type="entry name" value="Cysteine proteinases"/>
    <property type="match status" value="1"/>
</dbReference>
<reference evidence="3 4" key="1">
    <citation type="journal article" date="2018" name="J. Microbiol.">
        <title>Salicibibacter kimchii gen. nov., sp. nov., a moderately halophilic and alkalitolerant bacterium in the family Bacillaceae, isolated from kimchi.</title>
        <authorList>
            <person name="Jang J.Y."/>
            <person name="Oh Y.J."/>
            <person name="Lim S.K."/>
            <person name="Park H.K."/>
            <person name="Lee C."/>
            <person name="Kim J.Y."/>
            <person name="Lee M.A."/>
            <person name="Choi H.J."/>
        </authorList>
    </citation>
    <scope>NUCLEOTIDE SEQUENCE [LARGE SCALE GENOMIC DNA]</scope>
    <source>
        <strain evidence="3 4">NKC1-1</strain>
    </source>
</reference>
<organism evidence="3 4">
    <name type="scientific">Salicibibacter kimchii</name>
    <dbReference type="NCBI Taxonomy" id="2099786"/>
    <lineage>
        <taxon>Bacteria</taxon>
        <taxon>Bacillati</taxon>
        <taxon>Bacillota</taxon>
        <taxon>Bacilli</taxon>
        <taxon>Bacillales</taxon>
        <taxon>Bacillaceae</taxon>
        <taxon>Salicibibacter</taxon>
    </lineage>
</organism>
<dbReference type="InterPro" id="IPR053710">
    <property type="entry name" value="Arylamine_NAT_domain_sf"/>
</dbReference>
<evidence type="ECO:0000313" key="3">
    <source>
        <dbReference type="EMBL" id="AXF56951.1"/>
    </source>
</evidence>
<dbReference type="InterPro" id="IPR038765">
    <property type="entry name" value="Papain-like_cys_pep_sf"/>
</dbReference>
<dbReference type="OrthoDB" id="7181050at2"/>
<protein>
    <submittedName>
        <fullName evidence="3">Arylamine N-acetyltransferase</fullName>
    </submittedName>
</protein>
<dbReference type="InterPro" id="IPR001447">
    <property type="entry name" value="Arylamine_N-AcTrfase"/>
</dbReference>
<evidence type="ECO:0000256" key="1">
    <source>
        <dbReference type="ARBA" id="ARBA00006547"/>
    </source>
</evidence>
<dbReference type="PANTHER" id="PTHR11786">
    <property type="entry name" value="N-HYDROXYARYLAMINE O-ACETYLTRANSFERASE"/>
    <property type="match status" value="1"/>
</dbReference>
<gene>
    <name evidence="3" type="ORF">DT065_13695</name>
</gene>
<dbReference type="Proteomes" id="UP000252100">
    <property type="component" value="Chromosome"/>
</dbReference>
<name>A0A345C170_9BACI</name>
<dbReference type="EMBL" id="CP031092">
    <property type="protein sequence ID" value="AXF56951.1"/>
    <property type="molecule type" value="Genomic_DNA"/>
</dbReference>
<dbReference type="Gene3D" id="3.30.2140.20">
    <property type="match status" value="1"/>
</dbReference>
<dbReference type="GO" id="GO:0016407">
    <property type="term" value="F:acetyltransferase activity"/>
    <property type="evidence" value="ECO:0007669"/>
    <property type="project" value="InterPro"/>
</dbReference>
<evidence type="ECO:0000256" key="2">
    <source>
        <dbReference type="RuleBase" id="RU003452"/>
    </source>
</evidence>
<dbReference type="PANTHER" id="PTHR11786:SF0">
    <property type="entry name" value="ARYLAMINE N-ACETYLTRANSFERASE 4-RELATED"/>
    <property type="match status" value="1"/>
</dbReference>
<accession>A0A345C170</accession>
<dbReference type="KEGG" id="rue:DT065_13695"/>
<dbReference type="RefSeq" id="WP_114374333.1">
    <property type="nucleotide sequence ID" value="NZ_CP031092.1"/>
</dbReference>
<dbReference type="PRINTS" id="PR01543">
    <property type="entry name" value="ANATRNSFRASE"/>
</dbReference>
<dbReference type="Pfam" id="PF00797">
    <property type="entry name" value="Acetyltransf_2"/>
    <property type="match status" value="1"/>
</dbReference>
<sequence length="248" mass="28650">MNVDMYLQRIQAFSSSNADLSYLTHLQFNHMLSVPFENLDVMRQVPIILDLERFYEKVVLRKRGGFCYELNGLFYWLLQQMGYDVHLISGTVRKPDGTWALKDSHAACIVQLDQPYLVDVGFGDSIRIPIPLTGEEVNDGGTLYRVTQTNSHSYYFQRKRNESWITLYSFDNQPKKLLDFSPMCDYNQTSPESRFTQESITSVATENGRITLLNDTLTSKEGKAKTEYKVIESEKDEVLSKYFGLKTE</sequence>
<comment type="similarity">
    <text evidence="1 2">Belongs to the arylamine N-acetyltransferase family.</text>
</comment>
<evidence type="ECO:0000313" key="4">
    <source>
        <dbReference type="Proteomes" id="UP000252100"/>
    </source>
</evidence>
<keyword evidence="4" id="KW-1185">Reference proteome</keyword>